<dbReference type="SMART" id="SM00327">
    <property type="entry name" value="VWA"/>
    <property type="match status" value="1"/>
</dbReference>
<keyword evidence="4" id="KW-1185">Reference proteome</keyword>
<organism evidence="3 4">
    <name type="scientific">Leucobacter tardus</name>
    <dbReference type="NCBI Taxonomy" id="501483"/>
    <lineage>
        <taxon>Bacteria</taxon>
        <taxon>Bacillati</taxon>
        <taxon>Actinomycetota</taxon>
        <taxon>Actinomycetes</taxon>
        <taxon>Micrococcales</taxon>
        <taxon>Microbacteriaceae</taxon>
        <taxon>Leucobacter</taxon>
    </lineage>
</organism>
<evidence type="ECO:0000313" key="4">
    <source>
        <dbReference type="Proteomes" id="UP000668403"/>
    </source>
</evidence>
<reference evidence="3" key="1">
    <citation type="submission" date="2021-03" db="EMBL/GenBank/DDBJ databases">
        <title>Leucobacter chromiisoli sp. nov., isolated from chromium-containing soil of chemical plant.</title>
        <authorList>
            <person name="Xu Z."/>
        </authorList>
    </citation>
    <scope>NUCLEOTIDE SEQUENCE</scope>
    <source>
        <strain evidence="3">K 70/01</strain>
    </source>
</reference>
<dbReference type="InterPro" id="IPR002035">
    <property type="entry name" value="VWF_A"/>
</dbReference>
<comment type="caution">
    <text evidence="3">The sequence shown here is derived from an EMBL/GenBank/DDBJ whole genome shotgun (WGS) entry which is preliminary data.</text>
</comment>
<dbReference type="Proteomes" id="UP000668403">
    <property type="component" value="Unassembled WGS sequence"/>
</dbReference>
<dbReference type="InterPro" id="IPR036465">
    <property type="entry name" value="vWFA_dom_sf"/>
</dbReference>
<dbReference type="EMBL" id="JAGFBF010000005">
    <property type="protein sequence ID" value="MBO2990142.1"/>
    <property type="molecule type" value="Genomic_DNA"/>
</dbReference>
<evidence type="ECO:0000256" key="1">
    <source>
        <dbReference type="SAM" id="MobiDB-lite"/>
    </source>
</evidence>
<sequence length="623" mass="65433">MGESSAERRASLRSRFEAAGRVLGARVIVDDGEEWRVDDGTIEVGLGYFAARGHPDAEAEALALLELWGVVREARIDPIRVRRRRSIAAAHPELEPLLAALDRMQAASGLLTALPAVHGSVAAAVRRSVPPDVRSWPRHLQWVVLVLTLQLAPDGRPRVAPEVQAVADTAFGPGDAARAGEVLRVAVAPRSGRSSLQRLERGLALTLEPYRRLLELDQHDTGLAVAGGETDPAADDPLDTSAAPLGTGADATDESEEPDEDAVPDAGDSASSTVPENLFAAAHSGFLDRVLATPIPAHGALVSAVLADATQLEAEAGDADRVAGGTGRDAIALAEYRRRTVDRSEAIDRMRAVWQDVIAERTAPRRAASRNPDADGEELHTEALARAVAEVRAGAPRPAAFRRRSRVPRRTERPGNTDYVLAVDRSGSMWGRPAEAAADAALIMLEGLAGAQRDIEHAERTAGESLELGIRTALIAFDAIALLVKPLAGALTDQARLALQAEIRSPAGGTNDAAALLLAGRLFGIDAGSPETHPPGSGEAGDGIARRRIVIVVSDGDSNDPGAADERIRALRAAGIEVFGIGIAADELVRRYAPTSIGVADAGELPAAVQSLIERSVSGLRVD</sequence>
<dbReference type="CDD" id="cd00198">
    <property type="entry name" value="vWFA"/>
    <property type="match status" value="1"/>
</dbReference>
<gene>
    <name evidence="3" type="ORF">J4H85_09090</name>
</gene>
<proteinExistence type="predicted"/>
<evidence type="ECO:0000313" key="3">
    <source>
        <dbReference type="EMBL" id="MBO2990142.1"/>
    </source>
</evidence>
<dbReference type="Pfam" id="PF00092">
    <property type="entry name" value="VWA"/>
    <property type="match status" value="1"/>
</dbReference>
<evidence type="ECO:0000259" key="2">
    <source>
        <dbReference type="PROSITE" id="PS50234"/>
    </source>
</evidence>
<dbReference type="Gene3D" id="3.40.50.410">
    <property type="entry name" value="von Willebrand factor, type A domain"/>
    <property type="match status" value="1"/>
</dbReference>
<dbReference type="RefSeq" id="WP_208238891.1">
    <property type="nucleotide sequence ID" value="NZ_BAAAQU010000002.1"/>
</dbReference>
<feature type="domain" description="VWFA" evidence="2">
    <location>
        <begin position="418"/>
        <end position="586"/>
    </location>
</feature>
<dbReference type="PROSITE" id="PS50234">
    <property type="entry name" value="VWFA"/>
    <property type="match status" value="1"/>
</dbReference>
<protein>
    <submittedName>
        <fullName evidence="3">VWA domain-containing protein</fullName>
    </submittedName>
</protein>
<feature type="region of interest" description="Disordered" evidence="1">
    <location>
        <begin position="224"/>
        <end position="272"/>
    </location>
</feature>
<accession>A0A939QE50</accession>
<feature type="compositionally biased region" description="Acidic residues" evidence="1">
    <location>
        <begin position="251"/>
        <end position="263"/>
    </location>
</feature>
<dbReference type="SUPFAM" id="SSF53300">
    <property type="entry name" value="vWA-like"/>
    <property type="match status" value="1"/>
</dbReference>
<dbReference type="AlphaFoldDB" id="A0A939QE50"/>
<name>A0A939QE50_9MICO</name>